<name>A0A1H7YQJ7_9RHOB</name>
<protein>
    <recommendedName>
        <fullName evidence="5">AsmA-like C-terminal region</fullName>
    </recommendedName>
</protein>
<organism evidence="3 4">
    <name type="scientific">Loktanella fryxellensis</name>
    <dbReference type="NCBI Taxonomy" id="245187"/>
    <lineage>
        <taxon>Bacteria</taxon>
        <taxon>Pseudomonadati</taxon>
        <taxon>Pseudomonadota</taxon>
        <taxon>Alphaproteobacteria</taxon>
        <taxon>Rhodobacterales</taxon>
        <taxon>Roseobacteraceae</taxon>
        <taxon>Loktanella</taxon>
    </lineage>
</organism>
<evidence type="ECO:0008006" key="5">
    <source>
        <dbReference type="Google" id="ProtNLM"/>
    </source>
</evidence>
<dbReference type="RefSeq" id="WP_177174536.1">
    <property type="nucleotide sequence ID" value="NZ_FOCI01000001.1"/>
</dbReference>
<keyword evidence="4" id="KW-1185">Reference proteome</keyword>
<dbReference type="EMBL" id="FOCI01000001">
    <property type="protein sequence ID" value="SEM48191.1"/>
    <property type="molecule type" value="Genomic_DNA"/>
</dbReference>
<accession>A0A1H7YQJ7</accession>
<feature type="region of interest" description="Disordered" evidence="1">
    <location>
        <begin position="1"/>
        <end position="22"/>
    </location>
</feature>
<evidence type="ECO:0000313" key="3">
    <source>
        <dbReference type="EMBL" id="SEM48191.1"/>
    </source>
</evidence>
<dbReference type="STRING" id="245187.SAMN04488003_101262"/>
<keyword evidence="2" id="KW-1133">Transmembrane helix</keyword>
<feature type="transmembrane region" description="Helical" evidence="2">
    <location>
        <begin position="32"/>
        <end position="52"/>
    </location>
</feature>
<keyword evidence="2" id="KW-0472">Membrane</keyword>
<evidence type="ECO:0000256" key="2">
    <source>
        <dbReference type="SAM" id="Phobius"/>
    </source>
</evidence>
<sequence length="1103" mass="113541">MTETDPAPAARPARTRRRRGAPRGPTWQVARVLAALLSMPLIFALIVLVALFDRDITAPGWMTREVASRASAMLGGGRVSFGEITLRIGADLHPRIRLSDTLLRDADGAPLARVAEVDATISPRGLLFDQSALVQEVALRGSAIALTRDVQGRIRLAFDLPETGGGALLAEGLGGLVAQLNGLRDRTALSALERVSLAGLDLTFRDDLAGRVWTTGDGAFTLALTRAAVTAEAQLRVMGDDGATRLGLSLTTDRATQAAQLRVRVNDAPARDLASQSAALWFLDALDAPLSATLATGLDADGRLGPLDVTLQIGAGAVQPQAGTPPLPFDAVDAALRYDPVGQRLTFRRVAIRAPAGGVVAQGQAIAQDFVRGLPTALVGQFRLTDVALSPGDLYPEPLTLEQADIDLRLTLDPFRLDVGQVTLTDPALRLAAKGHLTATPDGWDAGVDLTSPALTPAGLLRLWPERLRPGTRAWFANNLLAGDLSAVTAGWRLRPGQPARIAAGFAYEAATVRYLRNLPLITDGAGYATLADGAFALRLDAGQVIAPQGGALDVAGSVLQIPDVTMRNAPLELDLATTGSITATLSLLDQPPFGYLRRANLPVTLADGRAAVSARVVLPLKQRMTPDDVDFSATAQLTRLRSETLVAGRTLAGSDLAVTVDREGLSVGGDATLDGVPVTGTFTQGFRPGAAPPQVTGRVALTPEALDTFGIALPPGTVSGAGGGDLTVTLPRGAPPTFSLTSDLGGLGLSVPAIGYAKGRGATGALEVSGSLGPRPVVDRLRLRAPGLAASGRVDLAAGGGLAAATFDSVTVGDWFAGPVTLQGRGPGQGVGVIVRGGTFDLSRADLGGAGGGGGAGIPISVQLDELRIAGDLRLTQFKGAFDTTGGFAGDFQGLFNGAAPVRGAVSPVNGRSAVRVVADDAGAVLRAGNFLPGATGGTLDLTLRPAPDAGSFDGTVAVRQLRVRDVPAIAALLDAISVIGLLQQLDGQGLAFDTVDAQFRLTPDRIVVTQASAVGPGLGISVDGLYTLASRTFDLQGVVSPFYFVNAIGSVLTRPGEGLIGINFTLGGTPAAPQVGVNPFSVLTPGLFRDIFRRPPPVLAN</sequence>
<dbReference type="Proteomes" id="UP000199585">
    <property type="component" value="Unassembled WGS sequence"/>
</dbReference>
<proteinExistence type="predicted"/>
<keyword evidence="2" id="KW-0812">Transmembrane</keyword>
<reference evidence="3 4" key="1">
    <citation type="submission" date="2016-10" db="EMBL/GenBank/DDBJ databases">
        <authorList>
            <person name="de Groot N.N."/>
        </authorList>
    </citation>
    <scope>NUCLEOTIDE SEQUENCE [LARGE SCALE GENOMIC DNA]</scope>
    <source>
        <strain evidence="3 4">DSM 16213</strain>
    </source>
</reference>
<feature type="compositionally biased region" description="Low complexity" evidence="1">
    <location>
        <begin position="1"/>
        <end position="12"/>
    </location>
</feature>
<gene>
    <name evidence="3" type="ORF">SAMN04488003_101262</name>
</gene>
<evidence type="ECO:0000256" key="1">
    <source>
        <dbReference type="SAM" id="MobiDB-lite"/>
    </source>
</evidence>
<evidence type="ECO:0000313" key="4">
    <source>
        <dbReference type="Proteomes" id="UP000199585"/>
    </source>
</evidence>
<dbReference type="AlphaFoldDB" id="A0A1H7YQJ7"/>